<dbReference type="InterPro" id="IPR024078">
    <property type="entry name" value="LmbE-like_dom_sf"/>
</dbReference>
<dbReference type="Gene3D" id="3.40.50.10320">
    <property type="entry name" value="LmbE-like"/>
    <property type="match status" value="1"/>
</dbReference>
<dbReference type="PANTHER" id="PTHR12993:SF11">
    <property type="entry name" value="N-ACETYLGLUCOSAMINYL-PHOSPHATIDYLINOSITOL DE-N-ACETYLASE"/>
    <property type="match status" value="1"/>
</dbReference>
<protein>
    <submittedName>
        <fullName evidence="1">Putative LmbE-like protein</fullName>
    </submittedName>
</protein>
<dbReference type="GO" id="GO:0016811">
    <property type="term" value="F:hydrolase activity, acting on carbon-nitrogen (but not peptide) bonds, in linear amides"/>
    <property type="evidence" value="ECO:0007669"/>
    <property type="project" value="TreeGrafter"/>
</dbReference>
<dbReference type="AlphaFoldDB" id="A0A075HWE0"/>
<dbReference type="InterPro" id="IPR003737">
    <property type="entry name" value="GlcNAc_PI_deacetylase-related"/>
</dbReference>
<dbReference type="PANTHER" id="PTHR12993">
    <property type="entry name" value="N-ACETYLGLUCOSAMINYL-PHOSPHATIDYLINOSITOL DE-N-ACETYLASE-RELATED"/>
    <property type="match status" value="1"/>
</dbReference>
<accession>A0A075HWE0</accession>
<evidence type="ECO:0000313" key="1">
    <source>
        <dbReference type="EMBL" id="AIF18108.1"/>
    </source>
</evidence>
<dbReference type="EMBL" id="KF901102">
    <property type="protein sequence ID" value="AIF18108.1"/>
    <property type="molecule type" value="Genomic_DNA"/>
</dbReference>
<name>A0A075HWE0_9ARCH</name>
<sequence>MNNLKNEKLLVIAPHSDDEVLGCGGLISKIKKEGGKVFVLIFNLGFEINDTIESQEKRKKEVKEAMSFLNVDDFHIVHDQPDNNRDLDAKPLHSLIEIIESTSKVSLEKIRPTMVAIPTIFSHHQDHVHVHHACISALRPINSPVSNIVLSYEAPEHSRWSASGIFEPNLFVEIDNVIDKKIEAFYKYQSQVKLHARNRDSILNQAKYRGQEVGKNLCEAFYIHRFIL</sequence>
<organism evidence="1">
    <name type="scientific">uncultured marine thaumarchaeote KM3_82_A11</name>
    <dbReference type="NCBI Taxonomy" id="1456301"/>
    <lineage>
        <taxon>Archaea</taxon>
        <taxon>Nitrososphaerota</taxon>
        <taxon>environmental samples</taxon>
    </lineage>
</organism>
<reference evidence="1" key="1">
    <citation type="journal article" date="2014" name="Genome Biol. Evol.">
        <title>Pangenome evidence for extensive interdomain horizontal transfer affecting lineage core and shell genes in uncultured planktonic thaumarchaeota and euryarchaeota.</title>
        <authorList>
            <person name="Deschamps P."/>
            <person name="Zivanovic Y."/>
            <person name="Moreira D."/>
            <person name="Rodriguez-Valera F."/>
            <person name="Lopez-Garcia P."/>
        </authorList>
    </citation>
    <scope>NUCLEOTIDE SEQUENCE</scope>
</reference>
<proteinExistence type="predicted"/>
<dbReference type="Pfam" id="PF02585">
    <property type="entry name" value="PIG-L"/>
    <property type="match status" value="1"/>
</dbReference>
<dbReference type="SUPFAM" id="SSF102588">
    <property type="entry name" value="LmbE-like"/>
    <property type="match status" value="1"/>
</dbReference>